<proteinExistence type="predicted"/>
<dbReference type="AlphaFoldDB" id="A0A5S4GYJ4"/>
<dbReference type="EMBL" id="VCKX01000014">
    <property type="protein sequence ID" value="TMR37742.1"/>
    <property type="molecule type" value="Genomic_DNA"/>
</dbReference>
<dbReference type="Proteomes" id="UP000306628">
    <property type="component" value="Unassembled WGS sequence"/>
</dbReference>
<comment type="caution">
    <text evidence="1">The sequence shown here is derived from an EMBL/GenBank/DDBJ whole genome shotgun (WGS) entry which is preliminary data.</text>
</comment>
<sequence>MRRRTAVAAVALIALATLSALVIGSMDAGAGVDLGGVAQVLLGRPPGQGPGPALATVRR</sequence>
<evidence type="ECO:0000313" key="1">
    <source>
        <dbReference type="EMBL" id="TMR37742.1"/>
    </source>
</evidence>
<evidence type="ECO:0008006" key="3">
    <source>
        <dbReference type="Google" id="ProtNLM"/>
    </source>
</evidence>
<dbReference type="RefSeq" id="WP_138688764.1">
    <property type="nucleotide sequence ID" value="NZ_JBHSAZ010000026.1"/>
</dbReference>
<name>A0A5S4GYJ4_9ACTN</name>
<keyword evidence="2" id="KW-1185">Reference proteome</keyword>
<reference evidence="1 2" key="1">
    <citation type="submission" date="2019-05" db="EMBL/GenBank/DDBJ databases">
        <title>Draft genome sequence of Nonomuraea zeae DSM 100528.</title>
        <authorList>
            <person name="Saricaoglu S."/>
            <person name="Isik K."/>
        </authorList>
    </citation>
    <scope>NUCLEOTIDE SEQUENCE [LARGE SCALE GENOMIC DNA]</scope>
    <source>
        <strain evidence="1 2">DSM 100528</strain>
    </source>
</reference>
<protein>
    <recommendedName>
        <fullName evidence="3">Iron ABC transporter permease</fullName>
    </recommendedName>
</protein>
<evidence type="ECO:0000313" key="2">
    <source>
        <dbReference type="Proteomes" id="UP000306628"/>
    </source>
</evidence>
<organism evidence="1 2">
    <name type="scientific">Nonomuraea zeae</name>
    <dbReference type="NCBI Taxonomy" id="1642303"/>
    <lineage>
        <taxon>Bacteria</taxon>
        <taxon>Bacillati</taxon>
        <taxon>Actinomycetota</taxon>
        <taxon>Actinomycetes</taxon>
        <taxon>Streptosporangiales</taxon>
        <taxon>Streptosporangiaceae</taxon>
        <taxon>Nonomuraea</taxon>
    </lineage>
</organism>
<gene>
    <name evidence="1" type="ORF">ETD85_06940</name>
</gene>
<accession>A0A5S4GYJ4</accession>